<accession>A0AAD3SLB9</accession>
<name>A0AAD3SLB9_NEPGR</name>
<protein>
    <submittedName>
        <fullName evidence="2">Uncharacterized protein</fullName>
    </submittedName>
</protein>
<gene>
    <name evidence="2" type="ORF">Nepgr_014735</name>
</gene>
<evidence type="ECO:0000313" key="3">
    <source>
        <dbReference type="Proteomes" id="UP001279734"/>
    </source>
</evidence>
<proteinExistence type="predicted"/>
<keyword evidence="1" id="KW-0472">Membrane</keyword>
<dbReference type="EMBL" id="BSYO01000012">
    <property type="protein sequence ID" value="GMH12894.1"/>
    <property type="molecule type" value="Genomic_DNA"/>
</dbReference>
<feature type="transmembrane region" description="Helical" evidence="1">
    <location>
        <begin position="32"/>
        <end position="53"/>
    </location>
</feature>
<dbReference type="Proteomes" id="UP001279734">
    <property type="component" value="Unassembled WGS sequence"/>
</dbReference>
<dbReference type="AlphaFoldDB" id="A0AAD3SLB9"/>
<evidence type="ECO:0000313" key="2">
    <source>
        <dbReference type="EMBL" id="GMH12894.1"/>
    </source>
</evidence>
<evidence type="ECO:0000256" key="1">
    <source>
        <dbReference type="SAM" id="Phobius"/>
    </source>
</evidence>
<reference evidence="2" key="1">
    <citation type="submission" date="2023-05" db="EMBL/GenBank/DDBJ databases">
        <title>Nepenthes gracilis genome sequencing.</title>
        <authorList>
            <person name="Fukushima K."/>
        </authorList>
    </citation>
    <scope>NUCLEOTIDE SEQUENCE</scope>
    <source>
        <strain evidence="2">SING2019-196</strain>
    </source>
</reference>
<sequence length="73" mass="7834">MWADDESNAPVRGLGVVGQLALPGDKVDACSLIILVLIPPGVMLLVGICEQYLWPRIGIWMLIVSEIAVKSSC</sequence>
<keyword evidence="3" id="KW-1185">Reference proteome</keyword>
<keyword evidence="1" id="KW-1133">Transmembrane helix</keyword>
<organism evidence="2 3">
    <name type="scientific">Nepenthes gracilis</name>
    <name type="common">Slender pitcher plant</name>
    <dbReference type="NCBI Taxonomy" id="150966"/>
    <lineage>
        <taxon>Eukaryota</taxon>
        <taxon>Viridiplantae</taxon>
        <taxon>Streptophyta</taxon>
        <taxon>Embryophyta</taxon>
        <taxon>Tracheophyta</taxon>
        <taxon>Spermatophyta</taxon>
        <taxon>Magnoliopsida</taxon>
        <taxon>eudicotyledons</taxon>
        <taxon>Gunneridae</taxon>
        <taxon>Pentapetalae</taxon>
        <taxon>Caryophyllales</taxon>
        <taxon>Nepenthaceae</taxon>
        <taxon>Nepenthes</taxon>
    </lineage>
</organism>
<keyword evidence="1" id="KW-0812">Transmembrane</keyword>
<comment type="caution">
    <text evidence="2">The sequence shown here is derived from an EMBL/GenBank/DDBJ whole genome shotgun (WGS) entry which is preliminary data.</text>
</comment>